<organism evidence="2 3">
    <name type="scientific">Paeniglutamicibacter terrestris</name>
    <dbReference type="NCBI Taxonomy" id="2723403"/>
    <lineage>
        <taxon>Bacteria</taxon>
        <taxon>Bacillati</taxon>
        <taxon>Actinomycetota</taxon>
        <taxon>Actinomycetes</taxon>
        <taxon>Micrococcales</taxon>
        <taxon>Micrococcaceae</taxon>
        <taxon>Paeniglutamicibacter</taxon>
    </lineage>
</organism>
<evidence type="ECO:0000256" key="1">
    <source>
        <dbReference type="SAM" id="Phobius"/>
    </source>
</evidence>
<name>A0ABX1G649_9MICC</name>
<keyword evidence="1" id="KW-0812">Transmembrane</keyword>
<feature type="transmembrane region" description="Helical" evidence="1">
    <location>
        <begin position="112"/>
        <end position="135"/>
    </location>
</feature>
<accession>A0ABX1G649</accession>
<feature type="transmembrane region" description="Helical" evidence="1">
    <location>
        <begin position="76"/>
        <end position="100"/>
    </location>
</feature>
<feature type="transmembrane region" description="Helical" evidence="1">
    <location>
        <begin position="44"/>
        <end position="69"/>
    </location>
</feature>
<feature type="transmembrane region" description="Helical" evidence="1">
    <location>
        <begin position="203"/>
        <end position="226"/>
    </location>
</feature>
<gene>
    <name evidence="2" type="ORF">HED64_13575</name>
</gene>
<keyword evidence="1" id="KW-1133">Transmembrane helix</keyword>
<keyword evidence="3" id="KW-1185">Reference proteome</keyword>
<reference evidence="2 3" key="1">
    <citation type="submission" date="2020-04" db="EMBL/GenBank/DDBJ databases">
        <title>Paeniglutamicibacter sp. ANT13_2, a novel actinomycete isolated from sediment in Antarctica.</title>
        <authorList>
            <person name="Sakdapetsiri C."/>
            <person name="Pinyakong O."/>
        </authorList>
    </citation>
    <scope>NUCLEOTIDE SEQUENCE [LARGE SCALE GENOMIC DNA]</scope>
    <source>
        <strain evidence="2 3">ANT13_2</strain>
    </source>
</reference>
<feature type="transmembrane region" description="Helical" evidence="1">
    <location>
        <begin position="147"/>
        <end position="166"/>
    </location>
</feature>
<dbReference type="Proteomes" id="UP000746595">
    <property type="component" value="Unassembled WGS sequence"/>
</dbReference>
<keyword evidence="1" id="KW-0472">Membrane</keyword>
<sequence>MIGLLAGAWGLLPWLFTGLRLPLQNLWNTEVLPAQMPLSLLPLSQYELTTLVALLTVGGASAGLAIRIWAPERRKLALICTAAGVLVVQLSATVQSFMVLKAGLDGGTRSDLYFAGLLAGVSISIIAAMVALILIASTSRAMTTLGVGLMATPLTSWVSEALVNLLGAASLPATVLMLLRWLPAVLVGAGLAWCGLRSVKFVVVWLVNLVLLWVIPALFITVNYVLGSRVLLSDPQEITSATQQILAAALGPNGGAGPLLILALTIGLAGIGVREVLRRTRKG</sequence>
<feature type="transmembrane region" description="Helical" evidence="1">
    <location>
        <begin position="178"/>
        <end position="196"/>
    </location>
</feature>
<proteinExistence type="predicted"/>
<feature type="transmembrane region" description="Helical" evidence="1">
    <location>
        <begin position="259"/>
        <end position="277"/>
    </location>
</feature>
<evidence type="ECO:0000313" key="2">
    <source>
        <dbReference type="EMBL" id="NKG21732.1"/>
    </source>
</evidence>
<evidence type="ECO:0000313" key="3">
    <source>
        <dbReference type="Proteomes" id="UP000746595"/>
    </source>
</evidence>
<dbReference type="EMBL" id="JAAWVT010000006">
    <property type="protein sequence ID" value="NKG21732.1"/>
    <property type="molecule type" value="Genomic_DNA"/>
</dbReference>
<comment type="caution">
    <text evidence="2">The sequence shown here is derived from an EMBL/GenBank/DDBJ whole genome shotgun (WGS) entry which is preliminary data.</text>
</comment>
<protein>
    <submittedName>
        <fullName evidence="2">Uncharacterized protein</fullName>
    </submittedName>
</protein>